<dbReference type="SUPFAM" id="SSF53474">
    <property type="entry name" value="alpha/beta-Hydrolases"/>
    <property type="match status" value="1"/>
</dbReference>
<organism evidence="3 4">
    <name type="scientific">Paractinoplanes atraurantiacus</name>
    <dbReference type="NCBI Taxonomy" id="1036182"/>
    <lineage>
        <taxon>Bacteria</taxon>
        <taxon>Bacillati</taxon>
        <taxon>Actinomycetota</taxon>
        <taxon>Actinomycetes</taxon>
        <taxon>Micromonosporales</taxon>
        <taxon>Micromonosporaceae</taxon>
        <taxon>Paractinoplanes</taxon>
    </lineage>
</organism>
<sequence>MQMPDNLGDVRNALEPYGYRDMRTTQRNAVTLTGNGTGQPMVFAHGYGCDQNMWRLVAPAFADSYRLVLFDHVGNGRSDLSAYDDERHSTLSGYADDILEILHEHDLWDVVFVGHSVSAMIGVLAAIKEPERFAKLVLVGPSPRYINEPTEDYVGGFNRSDIDSLLDSLDSNYLGWSSTMAPVIMGNPERPELGEELTNSFCRTDPEIAKKFARVTFLSDNRDDLLKLRTPALILQCSDDVIAPDIVGDYVHKHTAGSTLVRLNATGHCPNLSAPDETIDAMKAWL</sequence>
<feature type="domain" description="AB hydrolase-1" evidence="2">
    <location>
        <begin position="41"/>
        <end position="281"/>
    </location>
</feature>
<dbReference type="PRINTS" id="PR00111">
    <property type="entry name" value="ABHYDROLASE"/>
</dbReference>
<reference evidence="3 4" key="1">
    <citation type="submission" date="2017-09" db="EMBL/GenBank/DDBJ databases">
        <authorList>
            <person name="Ehlers B."/>
            <person name="Leendertz F.H."/>
        </authorList>
    </citation>
    <scope>NUCLEOTIDE SEQUENCE [LARGE SCALE GENOMIC DNA]</scope>
    <source>
        <strain evidence="3 4">CGMCC 4.6857</strain>
    </source>
</reference>
<comment type="similarity">
    <text evidence="1">Belongs to the AB hydrolase superfamily.</text>
</comment>
<dbReference type="AlphaFoldDB" id="A0A285HIS2"/>
<dbReference type="Proteomes" id="UP000219612">
    <property type="component" value="Unassembled WGS sequence"/>
</dbReference>
<dbReference type="Pfam" id="PF12697">
    <property type="entry name" value="Abhydrolase_6"/>
    <property type="match status" value="1"/>
</dbReference>
<dbReference type="InterPro" id="IPR000073">
    <property type="entry name" value="AB_hydrolase_1"/>
</dbReference>
<dbReference type="InterPro" id="IPR029058">
    <property type="entry name" value="AB_hydrolase_fold"/>
</dbReference>
<evidence type="ECO:0000259" key="2">
    <source>
        <dbReference type="Pfam" id="PF12697"/>
    </source>
</evidence>
<dbReference type="GO" id="GO:0003824">
    <property type="term" value="F:catalytic activity"/>
    <property type="evidence" value="ECO:0007669"/>
    <property type="project" value="UniProtKB-ARBA"/>
</dbReference>
<protein>
    <submittedName>
        <fullName evidence="3">Sigma-B regulation protein RsbQ</fullName>
    </submittedName>
</protein>
<evidence type="ECO:0000313" key="4">
    <source>
        <dbReference type="Proteomes" id="UP000219612"/>
    </source>
</evidence>
<gene>
    <name evidence="3" type="ORF">SAMN05421748_104453</name>
</gene>
<dbReference type="Gene3D" id="3.40.50.1820">
    <property type="entry name" value="alpha/beta hydrolase"/>
    <property type="match status" value="1"/>
</dbReference>
<dbReference type="EMBL" id="OBDY01000004">
    <property type="protein sequence ID" value="SNY35554.1"/>
    <property type="molecule type" value="Genomic_DNA"/>
</dbReference>
<name>A0A285HIS2_9ACTN</name>
<proteinExistence type="inferred from homology"/>
<accession>A0A285HIS2</accession>
<evidence type="ECO:0000313" key="3">
    <source>
        <dbReference type="EMBL" id="SNY35554.1"/>
    </source>
</evidence>
<keyword evidence="4" id="KW-1185">Reference proteome</keyword>
<evidence type="ECO:0000256" key="1">
    <source>
        <dbReference type="ARBA" id="ARBA00008645"/>
    </source>
</evidence>
<dbReference type="PANTHER" id="PTHR43039">
    <property type="entry name" value="ESTERASE-RELATED"/>
    <property type="match status" value="1"/>
</dbReference>